<feature type="signal peptide" evidence="2">
    <location>
        <begin position="1"/>
        <end position="35"/>
    </location>
</feature>
<keyword evidence="2" id="KW-0732">Signal</keyword>
<dbReference type="Gene3D" id="3.30.710.10">
    <property type="entry name" value="Potassium Channel Kv1.1, Chain A"/>
    <property type="match status" value="1"/>
</dbReference>
<comment type="caution">
    <text evidence="3">The sequence shown here is derived from an EMBL/GenBank/DDBJ whole genome shotgun (WGS) entry which is preliminary data.</text>
</comment>
<dbReference type="InterPro" id="IPR011333">
    <property type="entry name" value="SKP1/BTB/POZ_sf"/>
</dbReference>
<feature type="chain" id="PRO_5034849446" description="BTB domain-containing protein" evidence="2">
    <location>
        <begin position="36"/>
        <end position="394"/>
    </location>
</feature>
<dbReference type="AlphaFoldDB" id="A0A8H5GJR1"/>
<evidence type="ECO:0000313" key="3">
    <source>
        <dbReference type="EMBL" id="KAF5366331.1"/>
    </source>
</evidence>
<evidence type="ECO:0008006" key="5">
    <source>
        <dbReference type="Google" id="ProtNLM"/>
    </source>
</evidence>
<proteinExistence type="predicted"/>
<evidence type="ECO:0000256" key="1">
    <source>
        <dbReference type="SAM" id="MobiDB-lite"/>
    </source>
</evidence>
<feature type="compositionally biased region" description="Low complexity" evidence="1">
    <location>
        <begin position="96"/>
        <end position="113"/>
    </location>
</feature>
<organism evidence="3 4">
    <name type="scientific">Collybiopsis confluens</name>
    <dbReference type="NCBI Taxonomy" id="2823264"/>
    <lineage>
        <taxon>Eukaryota</taxon>
        <taxon>Fungi</taxon>
        <taxon>Dikarya</taxon>
        <taxon>Basidiomycota</taxon>
        <taxon>Agaricomycotina</taxon>
        <taxon>Agaricomycetes</taxon>
        <taxon>Agaricomycetidae</taxon>
        <taxon>Agaricales</taxon>
        <taxon>Marasmiineae</taxon>
        <taxon>Omphalotaceae</taxon>
        <taxon>Collybiopsis</taxon>
    </lineage>
</organism>
<dbReference type="SUPFAM" id="SSF54695">
    <property type="entry name" value="POZ domain"/>
    <property type="match status" value="1"/>
</dbReference>
<dbReference type="Proteomes" id="UP000518752">
    <property type="component" value="Unassembled WGS sequence"/>
</dbReference>
<feature type="region of interest" description="Disordered" evidence="1">
    <location>
        <begin position="96"/>
        <end position="125"/>
    </location>
</feature>
<gene>
    <name evidence="3" type="ORF">D9757_012917</name>
</gene>
<reference evidence="3 4" key="1">
    <citation type="journal article" date="2020" name="ISME J.">
        <title>Uncovering the hidden diversity of litter-decomposition mechanisms in mushroom-forming fungi.</title>
        <authorList>
            <person name="Floudas D."/>
            <person name="Bentzer J."/>
            <person name="Ahren D."/>
            <person name="Johansson T."/>
            <person name="Persson P."/>
            <person name="Tunlid A."/>
        </authorList>
    </citation>
    <scope>NUCLEOTIDE SEQUENCE [LARGE SCALE GENOMIC DNA]</scope>
    <source>
        <strain evidence="3 4">CBS 406.79</strain>
    </source>
</reference>
<dbReference type="OrthoDB" id="6359816at2759"/>
<accession>A0A8H5GJR1</accession>
<evidence type="ECO:0000313" key="4">
    <source>
        <dbReference type="Proteomes" id="UP000518752"/>
    </source>
</evidence>
<name>A0A8H5GJR1_9AGAR</name>
<protein>
    <recommendedName>
        <fullName evidence="5">BTB domain-containing protein</fullName>
    </recommendedName>
</protein>
<keyword evidence="4" id="KW-1185">Reference proteome</keyword>
<dbReference type="EMBL" id="JAACJN010000155">
    <property type="protein sequence ID" value="KAF5366331.1"/>
    <property type="molecule type" value="Genomic_DNA"/>
</dbReference>
<sequence length="394" mass="44914">MFILYPLIIFPTAIKGHHCKHLLFVLLKVLQVLQSSDYWYQKTIRQRTPSASAPWKLYSDGGSLDPEGRQISHVYHLVLSYLPCRGAAVSSQGFRFSLPPSSSRPRPSMSESYPDSDNTSDSQTSKLFSSADADVIFQSSDNVQFHLHKINLQYTTGGFPPADISNEKEIVKLTEQSETLELLFQFVYPRQFPSMRNLDFESLISLAEAAEKYEVFAASTACFYLLRDFVHTQPKRVLKFAAMHGYHELVVDIQPILAGSPLSDVVDILPLQMLKSWSLYREQHLLTNIQKHLETIDALNRENCNLRSLTAEKAATVDEDDTTRGKTGRKFKYSLQSLYYQAKVFCQAAEEALYLHSFSLLAFECSSRPRLKSQPRMYQSRSFPKSLILGFHVQ</sequence>
<feature type="compositionally biased region" description="Polar residues" evidence="1">
    <location>
        <begin position="115"/>
        <end position="125"/>
    </location>
</feature>
<evidence type="ECO:0000256" key="2">
    <source>
        <dbReference type="SAM" id="SignalP"/>
    </source>
</evidence>